<organism evidence="1 2">
    <name type="scientific">Bionectria ochroleuca</name>
    <name type="common">Gliocladium roseum</name>
    <dbReference type="NCBI Taxonomy" id="29856"/>
    <lineage>
        <taxon>Eukaryota</taxon>
        <taxon>Fungi</taxon>
        <taxon>Dikarya</taxon>
        <taxon>Ascomycota</taxon>
        <taxon>Pezizomycotina</taxon>
        <taxon>Sordariomycetes</taxon>
        <taxon>Hypocreomycetidae</taxon>
        <taxon>Hypocreales</taxon>
        <taxon>Bionectriaceae</taxon>
        <taxon>Clonostachys</taxon>
    </lineage>
</organism>
<dbReference type="AlphaFoldDB" id="A0A8H7TTI3"/>
<dbReference type="EMBL" id="JADCTT010000002">
    <property type="protein sequence ID" value="KAF9756643.1"/>
    <property type="molecule type" value="Genomic_DNA"/>
</dbReference>
<reference evidence="1" key="1">
    <citation type="submission" date="2020-10" db="EMBL/GenBank/DDBJ databases">
        <title>High-Quality Genome Resource of Clonostachys rosea strain S41 by Oxford Nanopore Long-Read Sequencing.</title>
        <authorList>
            <person name="Wang H."/>
        </authorList>
    </citation>
    <scope>NUCLEOTIDE SEQUENCE</scope>
    <source>
        <strain evidence="1">S41</strain>
    </source>
</reference>
<comment type="caution">
    <text evidence="1">The sequence shown here is derived from an EMBL/GenBank/DDBJ whole genome shotgun (WGS) entry which is preliminary data.</text>
</comment>
<proteinExistence type="predicted"/>
<gene>
    <name evidence="1" type="ORF">IM811_007587</name>
</gene>
<sequence>MGGLLLLDIPHGGISNRIPVGILRDGPHDSLIPQNCRNNPQPIGSIKQSNRVSSFGTFRHIIVPILLDLDSAIAPFRGLGRGRSFAVSAQKAPPTDDEQGS</sequence>
<dbReference type="Proteomes" id="UP000616885">
    <property type="component" value="Unassembled WGS sequence"/>
</dbReference>
<accession>A0A8H7TTI3</accession>
<evidence type="ECO:0000313" key="1">
    <source>
        <dbReference type="EMBL" id="KAF9756643.1"/>
    </source>
</evidence>
<name>A0A8H7TTI3_BIOOC</name>
<evidence type="ECO:0000313" key="2">
    <source>
        <dbReference type="Proteomes" id="UP000616885"/>
    </source>
</evidence>
<protein>
    <submittedName>
        <fullName evidence="1">Uncharacterized protein</fullName>
    </submittedName>
</protein>